<gene>
    <name evidence="1" type="ORF">EJ73_00874</name>
</gene>
<dbReference type="CDD" id="cd13121">
    <property type="entry name" value="BF2867_like_C"/>
    <property type="match status" value="1"/>
</dbReference>
<proteinExistence type="predicted"/>
<accession>A0A318I1H2</accession>
<organism evidence="1 2">
    <name type="scientific">Hoylesella shahii DSM 15611 = JCM 12083</name>
    <dbReference type="NCBI Taxonomy" id="1122991"/>
    <lineage>
        <taxon>Bacteria</taxon>
        <taxon>Pseudomonadati</taxon>
        <taxon>Bacteroidota</taxon>
        <taxon>Bacteroidia</taxon>
        <taxon>Bacteroidales</taxon>
        <taxon>Prevotellaceae</taxon>
        <taxon>Hoylesella</taxon>
    </lineage>
</organism>
<dbReference type="AlphaFoldDB" id="A0A318I1H2"/>
<name>A0A318I1H2_9BACT</name>
<dbReference type="EMBL" id="QJJX01000007">
    <property type="protein sequence ID" value="PXX23206.1"/>
    <property type="molecule type" value="Genomic_DNA"/>
</dbReference>
<dbReference type="InterPro" id="IPR025049">
    <property type="entry name" value="Mfa-like_1"/>
</dbReference>
<reference evidence="1 2" key="1">
    <citation type="submission" date="2018-05" db="EMBL/GenBank/DDBJ databases">
        <title>Genomic Encyclopedia of Type Strains, Phase I: the one thousand microbial genomes (KMG-I) project.</title>
        <authorList>
            <person name="Kyrpides N."/>
        </authorList>
    </citation>
    <scope>NUCLEOTIDE SEQUENCE [LARGE SCALE GENOMIC DNA]</scope>
    <source>
        <strain evidence="1 2">DSM 15611</strain>
    </source>
</reference>
<dbReference type="STRING" id="1122991.GCA_000613445_02479"/>
<sequence>MLMVSLVGFTSLFVAACNDNDSEAGRVYSADCIRFNLQGVQSMPDANFLPRNVAFAAGETRAVPIEGDGAEGLELVETAVEGIATMDNVVPTRGILTSKDNFASMNKPFSIFACKNGSQVADYIHNEKVNANGTMVKPMRWTKGDAESVTFYAVHPAVENDDMDTSLGKRPRFNFTVASDAENQVDLLMAGTKDLKFDSVKNSVVPINFTHVTTAIQFKIGRDFSYNQKIKTIEILKVKGEGTFDAATRQWTLNGADKDFKLTFDPVYPTAQQVNTLINVDKGLFFMLPQELSTEAMIKITFESGKYWTAKIGGSGKKWVAGMTKTYTIANSKDMQDRDFVLSVGAKGNKILTYNDSTATIKIESYRHLKGLVKDTTRDVKERWSVSGYRIDGGAPITTNVSDMIKLEPVLITERGADIYKVRIKTDYKDVLGARNNSLRNATPSVTPKDLSIQPNGKVETANCYIVSAGGEYMFPAVYGNAKKDGKTNTAAYKPGGTGGNVLAQFFHGTGPITEPDITAGDKVEVLWQSTPGLVTAAGVTKSSGKNRFVKFRVDQTKMCEASAIIALKKGNTICWSWHIWITAPEVATTNRGYFMREPLGFRHTKWWKTTYDTDRKVTVIFKQERTGTTAELTFTQKPHQMVEGHAMYYQLGRKDPLCDADEFSAQTFTQNGGMTLKETVQQPLLMANYRNLRSNGRGFLDWNNDPGENNSYLNLWDGKNNVGLGYGGEFVKTVYDPSPAGFRVPRRSEYSKLNPNNGGNKVLVPFLGYLHPEAIHVLQNRLGNAYFWSSDKIFSPSDNYAVYGASVYASGEYLDVWKPPYDKGHPYFGYSLLSVKE</sequence>
<dbReference type="Gene3D" id="2.60.40.2630">
    <property type="match status" value="1"/>
</dbReference>
<evidence type="ECO:0000313" key="2">
    <source>
        <dbReference type="Proteomes" id="UP000248314"/>
    </source>
</evidence>
<dbReference type="Proteomes" id="UP000248314">
    <property type="component" value="Unassembled WGS sequence"/>
</dbReference>
<protein>
    <submittedName>
        <fullName evidence="1">Fimbrillin-like protein</fullName>
    </submittedName>
</protein>
<dbReference type="Gene3D" id="2.60.40.2620">
    <property type="entry name" value="Fimbrillin-like"/>
    <property type="match status" value="1"/>
</dbReference>
<dbReference type="InterPro" id="IPR042278">
    <property type="entry name" value="Mfa-like_1_N"/>
</dbReference>
<dbReference type="CDD" id="cd13120">
    <property type="entry name" value="BF2867_like_N"/>
    <property type="match status" value="1"/>
</dbReference>
<dbReference type="Pfam" id="PF13149">
    <property type="entry name" value="Mfa_like_1"/>
    <property type="match status" value="1"/>
</dbReference>
<evidence type="ECO:0000313" key="1">
    <source>
        <dbReference type="EMBL" id="PXX23206.1"/>
    </source>
</evidence>
<keyword evidence="2" id="KW-1185">Reference proteome</keyword>
<comment type="caution">
    <text evidence="1">The sequence shown here is derived from an EMBL/GenBank/DDBJ whole genome shotgun (WGS) entry which is preliminary data.</text>
</comment>